<dbReference type="Proteomes" id="UP000601435">
    <property type="component" value="Unassembled WGS sequence"/>
</dbReference>
<comment type="caution">
    <text evidence="1">The sequence shown here is derived from an EMBL/GenBank/DDBJ whole genome shotgun (WGS) entry which is preliminary data.</text>
</comment>
<evidence type="ECO:0000313" key="1">
    <source>
        <dbReference type="EMBL" id="CAE7941136.1"/>
    </source>
</evidence>
<proteinExistence type="predicted"/>
<gene>
    <name evidence="1" type="ORF">SNEC2469_LOCUS34165</name>
</gene>
<reference evidence="1" key="1">
    <citation type="submission" date="2021-02" db="EMBL/GenBank/DDBJ databases">
        <authorList>
            <person name="Dougan E. K."/>
            <person name="Rhodes N."/>
            <person name="Thang M."/>
            <person name="Chan C."/>
        </authorList>
    </citation>
    <scope>NUCLEOTIDE SEQUENCE</scope>
</reference>
<dbReference type="AlphaFoldDB" id="A0A813CAM4"/>
<feature type="non-terminal residue" evidence="1">
    <location>
        <position position="107"/>
    </location>
</feature>
<dbReference type="EMBL" id="CAJNJA010093207">
    <property type="protein sequence ID" value="CAE7941136.1"/>
    <property type="molecule type" value="Genomic_DNA"/>
</dbReference>
<accession>A0A813CAM4</accession>
<evidence type="ECO:0000313" key="2">
    <source>
        <dbReference type="Proteomes" id="UP000601435"/>
    </source>
</evidence>
<sequence>VAPQILVKPEWRNTPRVIVNQDATPVVAIAAEARHSEITGQLSVEHQGEAKFNDTEYAKHNASIEASIHASNAMRATEEINAQCDIIREVETSARRADEARSREVAS</sequence>
<organism evidence="1 2">
    <name type="scientific">Symbiodinium necroappetens</name>
    <dbReference type="NCBI Taxonomy" id="1628268"/>
    <lineage>
        <taxon>Eukaryota</taxon>
        <taxon>Sar</taxon>
        <taxon>Alveolata</taxon>
        <taxon>Dinophyceae</taxon>
        <taxon>Suessiales</taxon>
        <taxon>Symbiodiniaceae</taxon>
        <taxon>Symbiodinium</taxon>
    </lineage>
</organism>
<keyword evidence="2" id="KW-1185">Reference proteome</keyword>
<protein>
    <submittedName>
        <fullName evidence="1">Uncharacterized protein</fullName>
    </submittedName>
</protein>
<dbReference type="OrthoDB" id="10303401at2759"/>
<name>A0A813CAM4_9DINO</name>